<accession>A0A915PVJ5</accession>
<evidence type="ECO:0000313" key="1">
    <source>
        <dbReference type="Proteomes" id="UP000887581"/>
    </source>
</evidence>
<name>A0A915PVJ5_9BILA</name>
<dbReference type="GO" id="GO:0016491">
    <property type="term" value="F:oxidoreductase activity"/>
    <property type="evidence" value="ECO:0007669"/>
    <property type="project" value="TreeGrafter"/>
</dbReference>
<dbReference type="GO" id="GO:0008202">
    <property type="term" value="P:steroid metabolic process"/>
    <property type="evidence" value="ECO:0007669"/>
    <property type="project" value="TreeGrafter"/>
</dbReference>
<protein>
    <submittedName>
        <fullName evidence="2">Uncharacterized protein</fullName>
    </submittedName>
</protein>
<dbReference type="WBParaSite" id="sdigi.contig490.g8638.t1">
    <property type="protein sequence ID" value="sdigi.contig490.g8638.t1"/>
    <property type="gene ID" value="sdigi.contig490.g8638"/>
</dbReference>
<dbReference type="InterPro" id="IPR036291">
    <property type="entry name" value="NAD(P)-bd_dom_sf"/>
</dbReference>
<dbReference type="PANTHER" id="PTHR43313:SF7">
    <property type="entry name" value="17-BETA-HYDROXYSTEROID DEHYDROGENASE TYPE 6"/>
    <property type="match status" value="1"/>
</dbReference>
<dbReference type="Pfam" id="PF00106">
    <property type="entry name" value="adh_short"/>
    <property type="match status" value="1"/>
</dbReference>
<dbReference type="InterPro" id="IPR002347">
    <property type="entry name" value="SDR_fam"/>
</dbReference>
<dbReference type="Gene3D" id="3.40.50.720">
    <property type="entry name" value="NAD(P)-binding Rossmann-like Domain"/>
    <property type="match status" value="1"/>
</dbReference>
<evidence type="ECO:0000313" key="2">
    <source>
        <dbReference type="WBParaSite" id="sdigi.contig490.g8638.t1"/>
    </source>
</evidence>
<organism evidence="1 2">
    <name type="scientific">Setaria digitata</name>
    <dbReference type="NCBI Taxonomy" id="48799"/>
    <lineage>
        <taxon>Eukaryota</taxon>
        <taxon>Metazoa</taxon>
        <taxon>Ecdysozoa</taxon>
        <taxon>Nematoda</taxon>
        <taxon>Chromadorea</taxon>
        <taxon>Rhabditida</taxon>
        <taxon>Spirurina</taxon>
        <taxon>Spiruromorpha</taxon>
        <taxon>Filarioidea</taxon>
        <taxon>Setariidae</taxon>
        <taxon>Setaria</taxon>
    </lineage>
</organism>
<dbReference type="PANTHER" id="PTHR43313">
    <property type="entry name" value="SHORT-CHAIN DEHYDROGENASE/REDUCTASE FAMILY 9C"/>
    <property type="match status" value="1"/>
</dbReference>
<sequence>MFVLIVVFLIILTLLIGIYDFLGRKMTIKELDKKAVLITGCGSGFGRDLVKRCLLNGLTVFAGCRREIVTSKNCASLQSVKELEESYGSISQGRLYAFQMDVADDESVRKSRKLVDSVLREKGLVLHALVNNAAMRGNIFYDDFLILDDYKEIWNVNMLGVVRVTQTFRDLIKQSRGRIIMCNTGFLLFAIPGHSPYTASKYALHGYTNVIRHELQPYGVEVIELVPGAFETGIQNMEDVSNMINTVWHRASQEQRDEIGNDYCREAQAFFKKMRPMILVKDTTCVIDAYYEAIVAKRPKLLYRIGRDVLFKYHPYSFLPISLQLQIMNFLMYITGAPLPAVQKQNKRLQNAECKTD</sequence>
<keyword evidence="1" id="KW-1185">Reference proteome</keyword>
<dbReference type="PRINTS" id="PR00081">
    <property type="entry name" value="GDHRDH"/>
</dbReference>
<reference evidence="2" key="1">
    <citation type="submission" date="2022-11" db="UniProtKB">
        <authorList>
            <consortium name="WormBaseParasite"/>
        </authorList>
    </citation>
    <scope>IDENTIFICATION</scope>
</reference>
<dbReference type="Proteomes" id="UP000887581">
    <property type="component" value="Unplaced"/>
</dbReference>
<dbReference type="SUPFAM" id="SSF51735">
    <property type="entry name" value="NAD(P)-binding Rossmann-fold domains"/>
    <property type="match status" value="1"/>
</dbReference>
<dbReference type="AlphaFoldDB" id="A0A915PVJ5"/>
<proteinExistence type="predicted"/>